<reference evidence="1 3" key="2">
    <citation type="submission" date="2018-07" db="EMBL/GenBank/DDBJ databases">
        <title>The Genome Sequence of Enterococcus sp. DIV0659b.</title>
        <authorList>
            <consortium name="The Broad Institute Genomics Platform"/>
            <consortium name="The Broad Institute Genomic Center for Infectious Diseases"/>
            <person name="Earl A."/>
            <person name="Manson A."/>
            <person name="Schwartman J."/>
            <person name="Gilmore M."/>
            <person name="Abouelleil A."/>
            <person name="Cao P."/>
            <person name="Chapman S."/>
            <person name="Cusick C."/>
            <person name="Shea T."/>
            <person name="Young S."/>
            <person name="Neafsey D."/>
            <person name="Nusbaum C."/>
            <person name="Birren B."/>
        </authorList>
    </citation>
    <scope>NUCLEOTIDE SEQUENCE [LARGE SCALE GENOMIC DNA]</scope>
    <source>
        <strain evidence="1 3">4G2_DIV0659</strain>
    </source>
</reference>
<dbReference type="PANTHER" id="PTHR11669:SF8">
    <property type="entry name" value="DNA POLYMERASE III SUBUNIT DELTA"/>
    <property type="match status" value="1"/>
</dbReference>
<dbReference type="Gene3D" id="3.40.50.300">
    <property type="entry name" value="P-loop containing nucleotide triphosphate hydrolases"/>
    <property type="match status" value="1"/>
</dbReference>
<dbReference type="STRING" id="1834181.A5880_003053"/>
<organism evidence="2">
    <name type="scientific">Candidatus Enterococcus mansonii</name>
    <dbReference type="NCBI Taxonomy" id="1834181"/>
    <lineage>
        <taxon>Bacteria</taxon>
        <taxon>Bacillati</taxon>
        <taxon>Bacillota</taxon>
        <taxon>Bacilli</taxon>
        <taxon>Lactobacillales</taxon>
        <taxon>Enterococcaceae</taxon>
        <taxon>Enterococcus</taxon>
    </lineage>
</organism>
<comment type="caution">
    <text evidence="2">The sequence shown here is derived from an EMBL/GenBank/DDBJ whole genome shotgun (WGS) entry which is preliminary data.</text>
</comment>
<dbReference type="Proteomes" id="UP000195139">
    <property type="component" value="Unassembled WGS sequence"/>
</dbReference>
<dbReference type="GO" id="GO:0003887">
    <property type="term" value="F:DNA-directed DNA polymerase activity"/>
    <property type="evidence" value="ECO:0007669"/>
    <property type="project" value="InterPro"/>
</dbReference>
<evidence type="ECO:0000313" key="1">
    <source>
        <dbReference type="EMBL" id="MEI5993234.1"/>
    </source>
</evidence>
<dbReference type="PANTHER" id="PTHR11669">
    <property type="entry name" value="REPLICATION FACTOR C / DNA POLYMERASE III GAMMA-TAU SUBUNIT"/>
    <property type="match status" value="1"/>
</dbReference>
<dbReference type="InterPro" id="IPR027417">
    <property type="entry name" value="P-loop_NTPase"/>
</dbReference>
<dbReference type="NCBIfam" id="NF005972">
    <property type="entry name" value="PRK08058.1"/>
    <property type="match status" value="1"/>
</dbReference>
<sequence length="333" mass="38452">MEPLFSSFQLKVSINIKMNEAQLLSEQQPLLYQQLQKSFEHGRLAHAYLFEGDTGTGKQEYGLWMAKHLFCSNLTNNNPCNQCNNCLRINENEHPDVMRVVPDGQTIKVDQIRSLKAEFSKSGVETAQKVFLIEQADKMNVGAANSLLKFLEEPDGKILAILETTSLAKILPTIQSRCQVLHFQPLDKEKLVHTLVDSGINKNTANLLVELTNSFDKAVEISQDEWFNESREITQQWFDYLIKDDLQAFVYVQKKMIKVFKEKEQQAMSFDLLLAFYRKELNESVKTEQLKRVIEKQAQRIELILQARQKWGANVSWQSVCEQLVIRMVHPKT</sequence>
<dbReference type="GO" id="GO:0008408">
    <property type="term" value="F:3'-5' exonuclease activity"/>
    <property type="evidence" value="ECO:0007669"/>
    <property type="project" value="InterPro"/>
</dbReference>
<gene>
    <name evidence="1" type="ORF">A5880_000775</name>
    <name evidence="2" type="ORF">A5880_003053</name>
</gene>
<keyword evidence="3" id="KW-1185">Reference proteome</keyword>
<dbReference type="InterPro" id="IPR050238">
    <property type="entry name" value="DNA_Rep/Repair_Clamp_Loader"/>
</dbReference>
<dbReference type="Pfam" id="PF13177">
    <property type="entry name" value="DNA_pol3_delta2"/>
    <property type="match status" value="1"/>
</dbReference>
<dbReference type="GO" id="GO:0006261">
    <property type="term" value="P:DNA-templated DNA replication"/>
    <property type="evidence" value="ECO:0007669"/>
    <property type="project" value="TreeGrafter"/>
</dbReference>
<name>A0A242C6Z7_9ENTE</name>
<dbReference type="AlphaFoldDB" id="A0A242C6Z7"/>
<dbReference type="NCBIfam" id="TIGR00678">
    <property type="entry name" value="holB"/>
    <property type="match status" value="1"/>
</dbReference>
<dbReference type="SUPFAM" id="SSF52540">
    <property type="entry name" value="P-loop containing nucleoside triphosphate hydrolases"/>
    <property type="match status" value="1"/>
</dbReference>
<reference evidence="2" key="1">
    <citation type="submission" date="2017-05" db="EMBL/GenBank/DDBJ databases">
        <title>The Genome Sequence of Enterococcus sp. 4G2_DIV0659.</title>
        <authorList>
            <consortium name="The Broad Institute Genomics Platform"/>
            <consortium name="The Broad Institute Genomic Center for Infectious Diseases"/>
            <person name="Earl A."/>
            <person name="Manson A."/>
            <person name="Schwartman J."/>
            <person name="Gilmore M."/>
            <person name="Abouelleil A."/>
            <person name="Cao P."/>
            <person name="Chapman S."/>
            <person name="Cusick C."/>
            <person name="Shea T."/>
            <person name="Young S."/>
            <person name="Neafsey D."/>
            <person name="Nusbaum C."/>
            <person name="Birren B."/>
        </authorList>
    </citation>
    <scope>NUCLEOTIDE SEQUENCE [LARGE SCALE GENOMIC DNA]</scope>
    <source>
        <strain evidence="2">4G2_DIV0659</strain>
    </source>
</reference>
<proteinExistence type="predicted"/>
<protein>
    <submittedName>
        <fullName evidence="2">DNA polymerase III, delta' subunit</fullName>
    </submittedName>
</protein>
<dbReference type="InterPro" id="IPR004622">
    <property type="entry name" value="DNA_pol_HolB"/>
</dbReference>
<evidence type="ECO:0000313" key="2">
    <source>
        <dbReference type="EMBL" id="OTO05878.1"/>
    </source>
</evidence>
<evidence type="ECO:0000313" key="3">
    <source>
        <dbReference type="Proteomes" id="UP000195139"/>
    </source>
</evidence>
<dbReference type="EMBL" id="NGLE02000001">
    <property type="protein sequence ID" value="MEI5993234.1"/>
    <property type="molecule type" value="Genomic_DNA"/>
</dbReference>
<dbReference type="EMBL" id="NGLE01000004">
    <property type="protein sequence ID" value="OTO05878.1"/>
    <property type="molecule type" value="Genomic_DNA"/>
</dbReference>
<accession>A0A242C6Z7</accession>
<dbReference type="FunFam" id="3.40.50.300:FF:001255">
    <property type="entry name" value="DNA polymerase III subunit delta"/>
    <property type="match status" value="1"/>
</dbReference>